<name>A0A821VHW2_9BILA</name>
<feature type="signal peptide" evidence="2">
    <location>
        <begin position="1"/>
        <end position="19"/>
    </location>
</feature>
<evidence type="ECO:0000313" key="4">
    <source>
        <dbReference type="EMBL" id="CAF4906711.1"/>
    </source>
</evidence>
<dbReference type="EMBL" id="CAJNYV010001166">
    <property type="protein sequence ID" value="CAF3408236.1"/>
    <property type="molecule type" value="Genomic_DNA"/>
</dbReference>
<accession>A0A821VHW2</accession>
<protein>
    <recommendedName>
        <fullName evidence="6">Generative cell specific-1/HAP2 domain-containing protein</fullName>
    </recommendedName>
</protein>
<feature type="chain" id="PRO_5035623861" description="Generative cell specific-1/HAP2 domain-containing protein" evidence="2">
    <location>
        <begin position="20"/>
        <end position="307"/>
    </location>
</feature>
<dbReference type="Proteomes" id="UP000663838">
    <property type="component" value="Unassembled WGS sequence"/>
</dbReference>
<gene>
    <name evidence="3" type="ORF">KIK155_LOCUS8789</name>
    <name evidence="4" type="ORF">TOA249_LOCUS31090</name>
</gene>
<dbReference type="Proteomes" id="UP000663865">
    <property type="component" value="Unassembled WGS sequence"/>
</dbReference>
<keyword evidence="1" id="KW-0472">Membrane</keyword>
<evidence type="ECO:0000313" key="3">
    <source>
        <dbReference type="EMBL" id="CAF3408236.1"/>
    </source>
</evidence>
<dbReference type="EMBL" id="CAJOBS010005923">
    <property type="protein sequence ID" value="CAF4906711.1"/>
    <property type="molecule type" value="Genomic_DNA"/>
</dbReference>
<keyword evidence="1" id="KW-0812">Transmembrane</keyword>
<evidence type="ECO:0000256" key="2">
    <source>
        <dbReference type="SAM" id="SignalP"/>
    </source>
</evidence>
<organism evidence="4 5">
    <name type="scientific">Rotaria socialis</name>
    <dbReference type="NCBI Taxonomy" id="392032"/>
    <lineage>
        <taxon>Eukaryota</taxon>
        <taxon>Metazoa</taxon>
        <taxon>Spiralia</taxon>
        <taxon>Gnathifera</taxon>
        <taxon>Rotifera</taxon>
        <taxon>Eurotatoria</taxon>
        <taxon>Bdelloidea</taxon>
        <taxon>Philodinida</taxon>
        <taxon>Philodinidae</taxon>
        <taxon>Rotaria</taxon>
    </lineage>
</organism>
<proteinExistence type="predicted"/>
<keyword evidence="2" id="KW-0732">Signal</keyword>
<reference evidence="4" key="1">
    <citation type="submission" date="2021-02" db="EMBL/GenBank/DDBJ databases">
        <authorList>
            <person name="Nowell W R."/>
        </authorList>
    </citation>
    <scope>NUCLEOTIDE SEQUENCE</scope>
</reference>
<comment type="caution">
    <text evidence="4">The sequence shown here is derived from an EMBL/GenBank/DDBJ whole genome shotgun (WGS) entry which is preliminary data.</text>
</comment>
<evidence type="ECO:0000256" key="1">
    <source>
        <dbReference type="SAM" id="Phobius"/>
    </source>
</evidence>
<evidence type="ECO:0008006" key="6">
    <source>
        <dbReference type="Google" id="ProtNLM"/>
    </source>
</evidence>
<evidence type="ECO:0000313" key="5">
    <source>
        <dbReference type="Proteomes" id="UP000663838"/>
    </source>
</evidence>
<keyword evidence="1" id="KW-1133">Transmembrane helix</keyword>
<sequence length="307" mass="35218">MDAKWTFTLLYSISSLCFATCLMCTKCTNIALLFDNPVEFPLTCEANFVEANVCQLVFHMNYLTKQIHLNLTGANNTIGNYHIDLLVENKFDEPKIMNANATYICKTVTDCAKVFYKLTIQTLIKNEPILKELQAALYDPTVVNVQQCSNKQNQPVTCQNGYGCHGVEIIENGETDFEGECRNASTITIFPRQYFRITLVQGDPPLSSDWNHLGFTCNKNNLCNSQQEIKKMVILANDFYPWEFIGLNASTKKFVNNNYLLLFSLMLFAYNFFRLIKYEFYSFNAYSLTCSKVKNFHTSFNNLLGRL</sequence>
<feature type="transmembrane region" description="Helical" evidence="1">
    <location>
        <begin position="259"/>
        <end position="276"/>
    </location>
</feature>
<dbReference type="AlphaFoldDB" id="A0A821VHW2"/>